<gene>
    <name evidence="2" type="ORF">EDD27_5559</name>
</gene>
<protein>
    <submittedName>
        <fullName evidence="2">Uncharacterized protein</fullName>
    </submittedName>
</protein>
<proteinExistence type="predicted"/>
<reference evidence="2 3" key="1">
    <citation type="submission" date="2019-01" db="EMBL/GenBank/DDBJ databases">
        <title>Sequencing the genomes of 1000 actinobacteria strains.</title>
        <authorList>
            <person name="Klenk H.-P."/>
        </authorList>
    </citation>
    <scope>NUCLEOTIDE SEQUENCE [LARGE SCALE GENOMIC DNA]</scope>
    <source>
        <strain evidence="2 3">DSM 43925</strain>
    </source>
</reference>
<feature type="transmembrane region" description="Helical" evidence="1">
    <location>
        <begin position="12"/>
        <end position="30"/>
    </location>
</feature>
<comment type="caution">
    <text evidence="2">The sequence shown here is derived from an EMBL/GenBank/DDBJ whole genome shotgun (WGS) entry which is preliminary data.</text>
</comment>
<name>A0A438MB00_9ACTN</name>
<keyword evidence="1" id="KW-1133">Transmembrane helix</keyword>
<evidence type="ECO:0000313" key="3">
    <source>
        <dbReference type="Proteomes" id="UP000284824"/>
    </source>
</evidence>
<keyword evidence="1" id="KW-0472">Membrane</keyword>
<keyword evidence="1" id="KW-0812">Transmembrane</keyword>
<dbReference type="EMBL" id="SAUN01000001">
    <property type="protein sequence ID" value="RVX42894.1"/>
    <property type="molecule type" value="Genomic_DNA"/>
</dbReference>
<organism evidence="2 3">
    <name type="scientific">Nonomuraea polychroma</name>
    <dbReference type="NCBI Taxonomy" id="46176"/>
    <lineage>
        <taxon>Bacteria</taxon>
        <taxon>Bacillati</taxon>
        <taxon>Actinomycetota</taxon>
        <taxon>Actinomycetes</taxon>
        <taxon>Streptosporangiales</taxon>
        <taxon>Streptosporangiaceae</taxon>
        <taxon>Nonomuraea</taxon>
    </lineage>
</organism>
<keyword evidence="3" id="KW-1185">Reference proteome</keyword>
<sequence>MDPVARRRTWAAFRVVLVATLVVGLLIGALW</sequence>
<dbReference type="Proteomes" id="UP000284824">
    <property type="component" value="Unassembled WGS sequence"/>
</dbReference>
<evidence type="ECO:0000313" key="2">
    <source>
        <dbReference type="EMBL" id="RVX42894.1"/>
    </source>
</evidence>
<evidence type="ECO:0000256" key="1">
    <source>
        <dbReference type="SAM" id="Phobius"/>
    </source>
</evidence>
<accession>A0A438MB00</accession>
<dbReference type="AlphaFoldDB" id="A0A438MB00"/>